<dbReference type="CDD" id="cd21298">
    <property type="entry name" value="CH_PLS_rpt3"/>
    <property type="match status" value="1"/>
</dbReference>
<evidence type="ECO:0000256" key="2">
    <source>
        <dbReference type="ARBA" id="ARBA00022737"/>
    </source>
</evidence>
<keyword evidence="3" id="KW-0106">Calcium</keyword>
<dbReference type="InterPro" id="IPR001589">
    <property type="entry name" value="Actinin_actin-bd_CS"/>
</dbReference>
<dbReference type="GO" id="GO:0005884">
    <property type="term" value="C:actin filament"/>
    <property type="evidence" value="ECO:0000318"/>
    <property type="project" value="GO_Central"/>
</dbReference>
<dbReference type="FunFam" id="1.10.418.10:FF:000042">
    <property type="entry name" value="Fimbrin, putative"/>
    <property type="match status" value="1"/>
</dbReference>
<evidence type="ECO:0000256" key="4">
    <source>
        <dbReference type="ARBA" id="ARBA00023203"/>
    </source>
</evidence>
<dbReference type="FunFam" id="1.10.418.10:FF:000016">
    <property type="entry name" value="Probable fimbrin"/>
    <property type="match status" value="1"/>
</dbReference>
<dbReference type="FunFam" id="1.10.418.10:FF:000010">
    <property type="entry name" value="Plastin-3 isoform 1"/>
    <property type="match status" value="1"/>
</dbReference>
<feature type="domain" description="Calponin-homology (CH)" evidence="5">
    <location>
        <begin position="408"/>
        <end position="516"/>
    </location>
</feature>
<dbReference type="PANTHER" id="PTHR19961">
    <property type="entry name" value="FIMBRIN/PLASTIN"/>
    <property type="match status" value="1"/>
</dbReference>
<name>T1EFA9_HELRO</name>
<accession>T1EFA9</accession>
<evidence type="ECO:0000259" key="5">
    <source>
        <dbReference type="PROSITE" id="PS50021"/>
    </source>
</evidence>
<feature type="domain" description="Calponin-homology (CH)" evidence="5">
    <location>
        <begin position="277"/>
        <end position="382"/>
    </location>
</feature>
<dbReference type="eggNOG" id="KOG0046">
    <property type="taxonomic scope" value="Eukaryota"/>
</dbReference>
<dbReference type="Gene3D" id="1.10.418.10">
    <property type="entry name" value="Calponin-like domain"/>
    <property type="match status" value="4"/>
</dbReference>
<gene>
    <name evidence="8" type="primary">20195261</name>
    <name evidence="7" type="ORF">HELRODRAFT_111405</name>
</gene>
<dbReference type="SUPFAM" id="SSF47473">
    <property type="entry name" value="EF-hand"/>
    <property type="match status" value="1"/>
</dbReference>
<feature type="domain" description="Calponin-homology (CH)" evidence="5">
    <location>
        <begin position="127"/>
        <end position="247"/>
    </location>
</feature>
<dbReference type="SMART" id="SM00033">
    <property type="entry name" value="CH"/>
    <property type="match status" value="4"/>
</dbReference>
<dbReference type="EnsemblMetazoa" id="HelroT111405">
    <property type="protein sequence ID" value="HelroP111405"/>
    <property type="gene ID" value="HelroG111405"/>
</dbReference>
<dbReference type="PROSITE" id="PS00020">
    <property type="entry name" value="ACTININ_2"/>
    <property type="match status" value="1"/>
</dbReference>
<dbReference type="HOGENOM" id="CLU_015284_2_0_1"/>
<dbReference type="EMBL" id="AMQM01003987">
    <property type="status" value="NOT_ANNOTATED_CDS"/>
    <property type="molecule type" value="Genomic_DNA"/>
</dbReference>
<dbReference type="GO" id="GO:0051639">
    <property type="term" value="P:actin filament network formation"/>
    <property type="evidence" value="ECO:0000318"/>
    <property type="project" value="GO_Central"/>
</dbReference>
<dbReference type="STRING" id="6412.T1EFA9"/>
<protein>
    <recommendedName>
        <fullName evidence="10">Fimbrin</fullName>
    </recommendedName>
</protein>
<dbReference type="EMBL" id="KB096411">
    <property type="protein sequence ID" value="ESO04944.1"/>
    <property type="molecule type" value="Genomic_DNA"/>
</dbReference>
<feature type="domain" description="EF-hand" evidence="6">
    <location>
        <begin position="18"/>
        <end position="53"/>
    </location>
</feature>
<dbReference type="GeneID" id="20195261"/>
<dbReference type="CTD" id="20195261"/>
<dbReference type="InParanoid" id="T1EFA9"/>
<dbReference type="InterPro" id="IPR039959">
    <property type="entry name" value="Fimbrin/Plastin"/>
</dbReference>
<dbReference type="KEGG" id="hro:HELRODRAFT_111405"/>
<dbReference type="GO" id="GO:0051015">
    <property type="term" value="F:actin filament binding"/>
    <property type="evidence" value="ECO:0000318"/>
    <property type="project" value="GO_Central"/>
</dbReference>
<dbReference type="AlphaFoldDB" id="T1EFA9"/>
<dbReference type="FunFam" id="1.10.418.10:FF:000066">
    <property type="entry name" value="plastin-1 isoform X2"/>
    <property type="match status" value="1"/>
</dbReference>
<dbReference type="CDD" id="cd21301">
    <property type="entry name" value="CH_PLS_rpt4"/>
    <property type="match status" value="1"/>
</dbReference>
<feature type="domain" description="Calponin-homology (CH)" evidence="5">
    <location>
        <begin position="529"/>
        <end position="637"/>
    </location>
</feature>
<evidence type="ECO:0000256" key="3">
    <source>
        <dbReference type="ARBA" id="ARBA00022837"/>
    </source>
</evidence>
<reference evidence="8" key="3">
    <citation type="submission" date="2015-06" db="UniProtKB">
        <authorList>
            <consortium name="EnsemblMetazoa"/>
        </authorList>
    </citation>
    <scope>IDENTIFICATION</scope>
</reference>
<dbReference type="InterPro" id="IPR011992">
    <property type="entry name" value="EF-hand-dom_pair"/>
</dbReference>
<dbReference type="GO" id="GO:0051017">
    <property type="term" value="P:actin filament bundle assembly"/>
    <property type="evidence" value="ECO:0000318"/>
    <property type="project" value="GO_Central"/>
</dbReference>
<dbReference type="OMA" id="NMSHAEM"/>
<dbReference type="PROSITE" id="PS50021">
    <property type="entry name" value="CH"/>
    <property type="match status" value="4"/>
</dbReference>
<dbReference type="CDD" id="cd21292">
    <property type="entry name" value="CH_PLS_rpt1"/>
    <property type="match status" value="1"/>
</dbReference>
<dbReference type="PANTHER" id="PTHR19961:SF18">
    <property type="entry name" value="FI19014P1"/>
    <property type="match status" value="1"/>
</dbReference>
<evidence type="ECO:0008006" key="10">
    <source>
        <dbReference type="Google" id="ProtNLM"/>
    </source>
</evidence>
<dbReference type="InterPro" id="IPR036872">
    <property type="entry name" value="CH_dom_sf"/>
</dbReference>
<proteinExistence type="predicted"/>
<dbReference type="Pfam" id="PF00307">
    <property type="entry name" value="CH"/>
    <property type="match status" value="4"/>
</dbReference>
<dbReference type="GO" id="GO:0005509">
    <property type="term" value="F:calcium ion binding"/>
    <property type="evidence" value="ECO:0007669"/>
    <property type="project" value="InterPro"/>
</dbReference>
<keyword evidence="9" id="KW-1185">Reference proteome</keyword>
<dbReference type="GO" id="GO:0005737">
    <property type="term" value="C:cytoplasm"/>
    <property type="evidence" value="ECO:0000318"/>
    <property type="project" value="GO_Central"/>
</dbReference>
<keyword evidence="1" id="KW-0479">Metal-binding</keyword>
<evidence type="ECO:0000256" key="1">
    <source>
        <dbReference type="ARBA" id="ARBA00022723"/>
    </source>
</evidence>
<dbReference type="InterPro" id="IPR001715">
    <property type="entry name" value="CH_dom"/>
</dbReference>
<reference evidence="7 9" key="2">
    <citation type="journal article" date="2013" name="Nature">
        <title>Insights into bilaterian evolution from three spiralian genomes.</title>
        <authorList>
            <person name="Simakov O."/>
            <person name="Marletaz F."/>
            <person name="Cho S.J."/>
            <person name="Edsinger-Gonzales E."/>
            <person name="Havlak P."/>
            <person name="Hellsten U."/>
            <person name="Kuo D.H."/>
            <person name="Larsson T."/>
            <person name="Lv J."/>
            <person name="Arendt D."/>
            <person name="Savage R."/>
            <person name="Osoegawa K."/>
            <person name="de Jong P."/>
            <person name="Grimwood J."/>
            <person name="Chapman J.A."/>
            <person name="Shapiro H."/>
            <person name="Aerts A."/>
            <person name="Otillar R.P."/>
            <person name="Terry A.Y."/>
            <person name="Boore J.L."/>
            <person name="Grigoriev I.V."/>
            <person name="Lindberg D.R."/>
            <person name="Seaver E.C."/>
            <person name="Weisblat D.A."/>
            <person name="Putnam N.H."/>
            <person name="Rokhsar D.S."/>
        </authorList>
    </citation>
    <scope>NUCLEOTIDE SEQUENCE</scope>
</reference>
<keyword evidence="2" id="KW-0677">Repeat</keyword>
<dbReference type="GO" id="GO:0032432">
    <property type="term" value="C:actin filament bundle"/>
    <property type="evidence" value="ECO:0000318"/>
    <property type="project" value="GO_Central"/>
</dbReference>
<sequence>MSQQQQQHQQQKVVVSKDQLDDIKSIFDAIDSDKKGHINVSDIGEALSKAGVRIATYQIRDTIEKTRSIESNDFVDFETFKSLYALIRTENDIGSTFRSTISAPKDLDNYGGMSPTSTEGTTHTVKKEEQVAFTNWINRNLGSDPDCSTYLPLNPQTRDLYIKCSDGVILCKLINKSAPATIDERAINIPNSTSKLNIYQVHENLTLALNSARVIGCHLVNIGPEDIETGKPHLVLGLLWQIIRIGLLSEINLHDHPDLITLYQSEDMDPLAGFQQQTPEQVLLKWVNYHLERSGTDKRVANFSSDVSDSVAYIYLLKRIAPESAGLTLAPLKEEDVHKRAELTLKQADLIGCRSFVTAEDIVQGNQKLNMAFVANLFNMYSAIEEINGGEFAMNGGEVVERILYNETREEKSYRNWMNSLGVTPYVNYLYGDLTDGLVIFQIYDIIKPGCVQWFRVKKVFHPRRKVMEKIENCNYVVKLGRTRGFSLVGIDGKDLYDGNQTLTLAVVWQLMRAYALTILTQLSSSDQPIREQEIIAWVNDTLTKSGKTSQIHGFNDSNISNSGAILDLIEVLKPGSVNYDVIKKGSSEQDKLDRASYAITTARKIGACVYALPEDVVEVKPKMLMMVFACLMQVYLQQTK</sequence>
<evidence type="ECO:0000259" key="6">
    <source>
        <dbReference type="PROSITE" id="PS50222"/>
    </source>
</evidence>
<dbReference type="Gene3D" id="1.10.238.10">
    <property type="entry name" value="EF-hand"/>
    <property type="match status" value="1"/>
</dbReference>
<evidence type="ECO:0000313" key="8">
    <source>
        <dbReference type="EnsemblMetazoa" id="HelroP111405"/>
    </source>
</evidence>
<organism evidence="8 9">
    <name type="scientific">Helobdella robusta</name>
    <name type="common">Californian leech</name>
    <dbReference type="NCBI Taxonomy" id="6412"/>
    <lineage>
        <taxon>Eukaryota</taxon>
        <taxon>Metazoa</taxon>
        <taxon>Spiralia</taxon>
        <taxon>Lophotrochozoa</taxon>
        <taxon>Annelida</taxon>
        <taxon>Clitellata</taxon>
        <taxon>Hirudinea</taxon>
        <taxon>Rhynchobdellida</taxon>
        <taxon>Glossiphoniidae</taxon>
        <taxon>Helobdella</taxon>
    </lineage>
</organism>
<reference evidence="9" key="1">
    <citation type="submission" date="2012-12" db="EMBL/GenBank/DDBJ databases">
        <authorList>
            <person name="Hellsten U."/>
            <person name="Grimwood J."/>
            <person name="Chapman J.A."/>
            <person name="Shapiro H."/>
            <person name="Aerts A."/>
            <person name="Otillar R.P."/>
            <person name="Terry A.Y."/>
            <person name="Boore J.L."/>
            <person name="Simakov O."/>
            <person name="Marletaz F."/>
            <person name="Cho S.-J."/>
            <person name="Edsinger-Gonzales E."/>
            <person name="Havlak P."/>
            <person name="Kuo D.-H."/>
            <person name="Larsson T."/>
            <person name="Lv J."/>
            <person name="Arendt D."/>
            <person name="Savage R."/>
            <person name="Osoegawa K."/>
            <person name="de Jong P."/>
            <person name="Lindberg D.R."/>
            <person name="Seaver E.C."/>
            <person name="Weisblat D.A."/>
            <person name="Putnam N.H."/>
            <person name="Grigoriev I.V."/>
            <person name="Rokhsar D.S."/>
        </authorList>
    </citation>
    <scope>NUCLEOTIDE SEQUENCE</scope>
</reference>
<dbReference type="OrthoDB" id="431378at2759"/>
<dbReference type="RefSeq" id="XP_009016877.1">
    <property type="nucleotide sequence ID" value="XM_009018629.1"/>
</dbReference>
<dbReference type="SUPFAM" id="SSF47576">
    <property type="entry name" value="Calponin-homology domain, CH-domain"/>
    <property type="match status" value="1"/>
</dbReference>
<evidence type="ECO:0000313" key="7">
    <source>
        <dbReference type="EMBL" id="ESO04944.1"/>
    </source>
</evidence>
<evidence type="ECO:0000313" key="9">
    <source>
        <dbReference type="Proteomes" id="UP000015101"/>
    </source>
</evidence>
<dbReference type="PROSITE" id="PS50222">
    <property type="entry name" value="EF_HAND_2"/>
    <property type="match status" value="1"/>
</dbReference>
<keyword evidence="4" id="KW-0009">Actin-binding</keyword>
<dbReference type="InterPro" id="IPR002048">
    <property type="entry name" value="EF_hand_dom"/>
</dbReference>
<dbReference type="Proteomes" id="UP000015101">
    <property type="component" value="Unassembled WGS sequence"/>
</dbReference>